<dbReference type="PANTHER" id="PTHR10380:SF173">
    <property type="entry name" value="CUTICULAR PROTEIN 47EF, ISOFORM C-RELATED"/>
    <property type="match status" value="1"/>
</dbReference>
<evidence type="ECO:0000256" key="1">
    <source>
        <dbReference type="ARBA" id="ARBA00022460"/>
    </source>
</evidence>
<keyword evidence="4" id="KW-0732">Signal</keyword>
<dbReference type="Proteomes" id="UP000694941">
    <property type="component" value="Unplaced"/>
</dbReference>
<evidence type="ECO:0000313" key="5">
    <source>
        <dbReference type="Proteomes" id="UP000694941"/>
    </source>
</evidence>
<name>A0ABM1T6E6_LIMPO</name>
<keyword evidence="3" id="KW-0812">Transmembrane</keyword>
<protein>
    <submittedName>
        <fullName evidence="6">Uncharacterized protein LOC106467545</fullName>
    </submittedName>
</protein>
<dbReference type="InterPro" id="IPR000618">
    <property type="entry name" value="Insect_cuticle"/>
</dbReference>
<dbReference type="Pfam" id="PF00379">
    <property type="entry name" value="Chitin_bind_4"/>
    <property type="match status" value="3"/>
</dbReference>
<dbReference type="InterPro" id="IPR050468">
    <property type="entry name" value="Cuticle_Struct_Prot"/>
</dbReference>
<keyword evidence="1 2" id="KW-0193">Cuticle</keyword>
<feature type="transmembrane region" description="Helical" evidence="3">
    <location>
        <begin position="370"/>
        <end position="392"/>
    </location>
</feature>
<dbReference type="RefSeq" id="XP_022251452.1">
    <property type="nucleotide sequence ID" value="XM_022395744.1"/>
</dbReference>
<evidence type="ECO:0000256" key="4">
    <source>
        <dbReference type="SAM" id="SignalP"/>
    </source>
</evidence>
<feature type="chain" id="PRO_5045743695" evidence="4">
    <location>
        <begin position="18"/>
        <end position="547"/>
    </location>
</feature>
<evidence type="ECO:0000256" key="2">
    <source>
        <dbReference type="PROSITE-ProRule" id="PRU00497"/>
    </source>
</evidence>
<organism evidence="5 6">
    <name type="scientific">Limulus polyphemus</name>
    <name type="common">Atlantic horseshoe crab</name>
    <dbReference type="NCBI Taxonomy" id="6850"/>
    <lineage>
        <taxon>Eukaryota</taxon>
        <taxon>Metazoa</taxon>
        <taxon>Ecdysozoa</taxon>
        <taxon>Arthropoda</taxon>
        <taxon>Chelicerata</taxon>
        <taxon>Merostomata</taxon>
        <taxon>Xiphosura</taxon>
        <taxon>Limulidae</taxon>
        <taxon>Limulus</taxon>
    </lineage>
</organism>
<keyword evidence="5" id="KW-1185">Reference proteome</keyword>
<dbReference type="GeneID" id="106467545"/>
<dbReference type="PROSITE" id="PS51155">
    <property type="entry name" value="CHIT_BIND_RR_2"/>
    <property type="match status" value="3"/>
</dbReference>
<accession>A0ABM1T6E6</accession>
<dbReference type="PROSITE" id="PS00233">
    <property type="entry name" value="CHIT_BIND_RR_1"/>
    <property type="match status" value="1"/>
</dbReference>
<dbReference type="InterPro" id="IPR031311">
    <property type="entry name" value="CHIT_BIND_RR_consensus"/>
</dbReference>
<proteinExistence type="predicted"/>
<dbReference type="PANTHER" id="PTHR10380">
    <property type="entry name" value="CUTICLE PROTEIN"/>
    <property type="match status" value="1"/>
</dbReference>
<feature type="signal peptide" evidence="4">
    <location>
        <begin position="1"/>
        <end position="17"/>
    </location>
</feature>
<keyword evidence="3" id="KW-0472">Membrane</keyword>
<feature type="transmembrane region" description="Helical" evidence="3">
    <location>
        <begin position="309"/>
        <end position="328"/>
    </location>
</feature>
<sequence>MIAKIATLCALVAAVRGGLYHGLAGGSSVSSRRQDDFGNYAFNYDIVDPVGATNGRWEAGDGYGNKRGAYSLTDIDGRARRVEYVADGAGFRTVVKTNEPGTAASAPAAAVVASSQPGVVAHGPAVVKTHVAAAPAYAYKAPAYAYGASAYAAGIYGAPAYAAGVYRAPVYAAAYAAGIDEAPVYADGAYRAPIAMLCALVVVHFGLYHGLVGSSSVSSLHQNDSGDYDIIGPVWATKGRGEAGDSYGNKRGAYSLTDIDGRARRVEYVADGADVRAVVKTKEPDTAACAPAAAVVASNQLNVVAHGPAIAILCALVAAVHGGLYHGLAGGSSVSSRRQDVIKTSHTVIKVGRKAVKLNIRSRLSNSRNMIAKIAILCALVAAVHGGLYHGLAGGSSVSSRRQDDYGNYAFNYDIVDPVGATNGRWEAGDGYGNKRGAYSLTDIDGRARRVEYVADGAGFRAVVKTNEPGTAASAPAAAVVASSQPGVVAHGPAVVKAHVAAAPAYAYGAPAYAAGIYGAPAYAAGAYRAPVYAAGAYKAVIIHTNI</sequence>
<evidence type="ECO:0000313" key="6">
    <source>
        <dbReference type="RefSeq" id="XP_022251452.1"/>
    </source>
</evidence>
<keyword evidence="3" id="KW-1133">Transmembrane helix</keyword>
<gene>
    <name evidence="6" type="primary">LOC106467545</name>
</gene>
<evidence type="ECO:0000256" key="3">
    <source>
        <dbReference type="SAM" id="Phobius"/>
    </source>
</evidence>
<reference evidence="6" key="1">
    <citation type="submission" date="2025-08" db="UniProtKB">
        <authorList>
            <consortium name="RefSeq"/>
        </authorList>
    </citation>
    <scope>IDENTIFICATION</scope>
    <source>
        <tissue evidence="6">Muscle</tissue>
    </source>
</reference>